<feature type="compositionally biased region" description="Basic residues" evidence="1">
    <location>
        <begin position="426"/>
        <end position="436"/>
    </location>
</feature>
<evidence type="ECO:0000256" key="1">
    <source>
        <dbReference type="SAM" id="MobiDB-lite"/>
    </source>
</evidence>
<dbReference type="OrthoDB" id="1431934at2759"/>
<protein>
    <submittedName>
        <fullName evidence="2">Uncharacterized protein</fullName>
    </submittedName>
</protein>
<feature type="compositionally biased region" description="Basic and acidic residues" evidence="1">
    <location>
        <begin position="279"/>
        <end position="289"/>
    </location>
</feature>
<accession>A0A9P9ILG4</accession>
<sequence length="730" mass="80665">MMNVEMDGVAQRVSLLLSEPDIPSSSSAYSSDADEEGHWSYNYNPDDDASLNSSQDDSDDWLTLDLHFLETAARTAKLDSRKAQLVLGLITDGDKPVRDWRYGDRGRMGRGVWTPVRSVKSSGSRRGGRARSEERPLLKGKEWEHLERDTQLKKREESTYGERQGRIAGEGVKRMSIVGLAKPVSFAAHRHSVSLVDNPAPSRRPSISQTPAPLFVAKSRPSLDRDRGQLSSASTQPRTTPSRVGGRDSAMGFVNFSRPLSVSMGSPAVAVTNTPGGESQEKETQKEGETTSIPLLTPSSLPIPSTSTTITKSPFPSPLSIRIPPPEPHRVVREDIGLPRTPSHHTLAVARPIFQRVDSRRGRTTPVSGKSDITYHPYQRHKRARKGSIWSSLPVCGLDGLVARVGRGADRGKHMRLRDEKEKQKGRNVKRMHSHRSSVEASRLRKPRTPNRSVGLGGNARRTKSASAVSRVRLTEDNLRKFEGRVGSVPRPIDRSVLPTAWKTGDDGLKLAQVTLSGRLVDKRLPTPPKTGPRTPCHNTHDPTNKREHKTSLSTPPSPPPKEPLTPPSTHTPTVSIQVLHPPLIPRRHNQSQTSLQDPFTTNPFYRHANTAVFAPRSTTATTSSLHLPLQPVPSHSISDRDLEMSLCVICHEDKFVSAFPVRQSTSRCRHAPHVCWNCVEWGVRSGVEALRRGDAGGICCLECRERMGREDVRVFAEGGIWEEYLALIG</sequence>
<feature type="compositionally biased region" description="Basic and acidic residues" evidence="1">
    <location>
        <begin position="410"/>
        <end position="425"/>
    </location>
</feature>
<evidence type="ECO:0000313" key="2">
    <source>
        <dbReference type="EMBL" id="KAH7123664.1"/>
    </source>
</evidence>
<feature type="region of interest" description="Disordered" evidence="1">
    <location>
        <begin position="21"/>
        <end position="56"/>
    </location>
</feature>
<organism evidence="2 3">
    <name type="scientific">Dendryphion nanum</name>
    <dbReference type="NCBI Taxonomy" id="256645"/>
    <lineage>
        <taxon>Eukaryota</taxon>
        <taxon>Fungi</taxon>
        <taxon>Dikarya</taxon>
        <taxon>Ascomycota</taxon>
        <taxon>Pezizomycotina</taxon>
        <taxon>Dothideomycetes</taxon>
        <taxon>Pleosporomycetidae</taxon>
        <taxon>Pleosporales</taxon>
        <taxon>Torulaceae</taxon>
        <taxon>Dendryphion</taxon>
    </lineage>
</organism>
<reference evidence="2" key="1">
    <citation type="journal article" date="2021" name="Nat. Commun.">
        <title>Genetic determinants of endophytism in the Arabidopsis root mycobiome.</title>
        <authorList>
            <person name="Mesny F."/>
            <person name="Miyauchi S."/>
            <person name="Thiergart T."/>
            <person name="Pickel B."/>
            <person name="Atanasova L."/>
            <person name="Karlsson M."/>
            <person name="Huettel B."/>
            <person name="Barry K.W."/>
            <person name="Haridas S."/>
            <person name="Chen C."/>
            <person name="Bauer D."/>
            <person name="Andreopoulos W."/>
            <person name="Pangilinan J."/>
            <person name="LaButti K."/>
            <person name="Riley R."/>
            <person name="Lipzen A."/>
            <person name="Clum A."/>
            <person name="Drula E."/>
            <person name="Henrissat B."/>
            <person name="Kohler A."/>
            <person name="Grigoriev I.V."/>
            <person name="Martin F.M."/>
            <person name="Hacquard S."/>
        </authorList>
    </citation>
    <scope>NUCLEOTIDE SEQUENCE</scope>
    <source>
        <strain evidence="2">MPI-CAGE-CH-0243</strain>
    </source>
</reference>
<proteinExistence type="predicted"/>
<name>A0A9P9ILG4_9PLEO</name>
<dbReference type="EMBL" id="JAGMWT010000008">
    <property type="protein sequence ID" value="KAH7123664.1"/>
    <property type="molecule type" value="Genomic_DNA"/>
</dbReference>
<dbReference type="Proteomes" id="UP000700596">
    <property type="component" value="Unassembled WGS sequence"/>
</dbReference>
<evidence type="ECO:0000313" key="3">
    <source>
        <dbReference type="Proteomes" id="UP000700596"/>
    </source>
</evidence>
<keyword evidence="3" id="KW-1185">Reference proteome</keyword>
<feature type="region of interest" description="Disordered" evidence="1">
    <location>
        <begin position="196"/>
        <end position="250"/>
    </location>
</feature>
<feature type="compositionally biased region" description="Low complexity" evidence="1">
    <location>
        <begin position="290"/>
        <end position="314"/>
    </location>
</feature>
<dbReference type="AlphaFoldDB" id="A0A9P9ILG4"/>
<feature type="region of interest" description="Disordered" evidence="1">
    <location>
        <begin position="265"/>
        <end position="327"/>
    </location>
</feature>
<feature type="region of interest" description="Disordered" evidence="1">
    <location>
        <begin position="520"/>
        <end position="575"/>
    </location>
</feature>
<feature type="region of interest" description="Disordered" evidence="1">
    <location>
        <begin position="410"/>
        <end position="469"/>
    </location>
</feature>
<feature type="compositionally biased region" description="Polar residues" evidence="1">
    <location>
        <begin position="229"/>
        <end position="242"/>
    </location>
</feature>
<feature type="compositionally biased region" description="Low complexity" evidence="1">
    <location>
        <begin position="21"/>
        <end position="31"/>
    </location>
</feature>
<comment type="caution">
    <text evidence="2">The sequence shown here is derived from an EMBL/GenBank/DDBJ whole genome shotgun (WGS) entry which is preliminary data.</text>
</comment>
<feature type="region of interest" description="Disordered" evidence="1">
    <location>
        <begin position="117"/>
        <end position="138"/>
    </location>
</feature>
<gene>
    <name evidence="2" type="ORF">B0J11DRAFT_606622</name>
</gene>
<feature type="compositionally biased region" description="Pro residues" evidence="1">
    <location>
        <begin position="556"/>
        <end position="567"/>
    </location>
</feature>